<reference evidence="1" key="1">
    <citation type="submission" date="2020-12" db="EMBL/GenBank/DDBJ databases">
        <authorList>
            <person name="Huq M.A."/>
        </authorList>
    </citation>
    <scope>NUCLEOTIDE SEQUENCE</scope>
    <source>
        <strain evidence="1">MAHUQ-46</strain>
    </source>
</reference>
<accession>A0A934MRT7</accession>
<sequence>MSFLHSKLSFYIEEPLSLDSVFDFFNTHFDIQHGANDDVLASITVTKSTDSFKDIDFSAGEDVYLRKSASEFFTIRAKCVVSNEVQYLKCLKTNTYIAMNKHDGTILIASPGENPQAEELVFIELIRDLVLKNEENHGVVVLHATCAYKDERATLIIGPKGAGKSTTLLEIVSKFGYQFMSGDKTFLWVENGQLYASGWPDYPHLGLGTLSKYPEFIGKLNLSEDIHAAQESLWSTDHKRAIPPDIFKTIFASVPAGFTCLVGGFLYPKLEPAPASELAHLNDHVASMLPHIERIFGENGDAVLWNNYIVPQDLLGINRMIDECKKAASRLPAFTIRGSGILTNLDALNEGVPSHD</sequence>
<protein>
    <recommendedName>
        <fullName evidence="3">Aldolase</fullName>
    </recommendedName>
</protein>
<dbReference type="RefSeq" id="WP_199020786.1">
    <property type="nucleotide sequence ID" value="NZ_JAELUP010000103.1"/>
</dbReference>
<keyword evidence="2" id="KW-1185">Reference proteome</keyword>
<evidence type="ECO:0000313" key="1">
    <source>
        <dbReference type="EMBL" id="MBJ6363218.1"/>
    </source>
</evidence>
<dbReference type="InterPro" id="IPR027417">
    <property type="entry name" value="P-loop_NTPase"/>
</dbReference>
<evidence type="ECO:0000313" key="2">
    <source>
        <dbReference type="Proteomes" id="UP000640274"/>
    </source>
</evidence>
<dbReference type="EMBL" id="JAELUP010000103">
    <property type="protein sequence ID" value="MBJ6363218.1"/>
    <property type="molecule type" value="Genomic_DNA"/>
</dbReference>
<dbReference type="AlphaFoldDB" id="A0A934MRT7"/>
<dbReference type="SUPFAM" id="SSF53795">
    <property type="entry name" value="PEP carboxykinase-like"/>
    <property type="match status" value="1"/>
</dbReference>
<evidence type="ECO:0008006" key="3">
    <source>
        <dbReference type="Google" id="ProtNLM"/>
    </source>
</evidence>
<dbReference type="Gene3D" id="3.40.50.300">
    <property type="entry name" value="P-loop containing nucleotide triphosphate hydrolases"/>
    <property type="match status" value="1"/>
</dbReference>
<dbReference type="Proteomes" id="UP000640274">
    <property type="component" value="Unassembled WGS sequence"/>
</dbReference>
<name>A0A934MRT7_9BACL</name>
<comment type="caution">
    <text evidence="1">The sequence shown here is derived from an EMBL/GenBank/DDBJ whole genome shotgun (WGS) entry which is preliminary data.</text>
</comment>
<gene>
    <name evidence="1" type="ORF">JFN88_18615</name>
</gene>
<proteinExistence type="predicted"/>
<organism evidence="1 2">
    <name type="scientific">Paenibacillus roseus</name>
    <dbReference type="NCBI Taxonomy" id="2798579"/>
    <lineage>
        <taxon>Bacteria</taxon>
        <taxon>Bacillati</taxon>
        <taxon>Bacillota</taxon>
        <taxon>Bacilli</taxon>
        <taxon>Bacillales</taxon>
        <taxon>Paenibacillaceae</taxon>
        <taxon>Paenibacillus</taxon>
    </lineage>
</organism>